<dbReference type="InterPro" id="IPR050595">
    <property type="entry name" value="Bact_response_regulator"/>
</dbReference>
<gene>
    <name evidence="5" type="ORF">MM236_09270</name>
</gene>
<evidence type="ECO:0000256" key="2">
    <source>
        <dbReference type="ARBA" id="ARBA00023012"/>
    </source>
</evidence>
<dbReference type="InterPro" id="IPR011006">
    <property type="entry name" value="CheY-like_superfamily"/>
</dbReference>
<dbReference type="Gene3D" id="3.40.50.2300">
    <property type="match status" value="1"/>
</dbReference>
<dbReference type="PANTHER" id="PTHR44591:SF14">
    <property type="entry name" value="PROTEIN PILG"/>
    <property type="match status" value="1"/>
</dbReference>
<sequence length="116" mass="12920">MGKRSVLIIDDEVGILNLLSRFLKRKGFEVHTAVNLTDGKSQLQNIAPDFLFLDVNLPDGNGLDSLPNLKSIQPELNVIMMSAFDQKIMRDEAKSKGALAFLSKPFSFDEIDLLIN</sequence>
<proteinExistence type="predicted"/>
<evidence type="ECO:0000313" key="6">
    <source>
        <dbReference type="Proteomes" id="UP001165488"/>
    </source>
</evidence>
<dbReference type="CDD" id="cd00156">
    <property type="entry name" value="REC"/>
    <property type="match status" value="1"/>
</dbReference>
<evidence type="ECO:0000256" key="1">
    <source>
        <dbReference type="ARBA" id="ARBA00022553"/>
    </source>
</evidence>
<keyword evidence="6" id="KW-1185">Reference proteome</keyword>
<dbReference type="PANTHER" id="PTHR44591">
    <property type="entry name" value="STRESS RESPONSE REGULATOR PROTEIN 1"/>
    <property type="match status" value="1"/>
</dbReference>
<protein>
    <submittedName>
        <fullName evidence="5">Response regulator</fullName>
    </submittedName>
</protein>
<evidence type="ECO:0000256" key="3">
    <source>
        <dbReference type="PROSITE-ProRule" id="PRU00169"/>
    </source>
</evidence>
<accession>A0ABS9UNJ2</accession>
<dbReference type="RefSeq" id="WP_241274693.1">
    <property type="nucleotide sequence ID" value="NZ_JAKZGS010000006.1"/>
</dbReference>
<dbReference type="Proteomes" id="UP001165488">
    <property type="component" value="Unassembled WGS sequence"/>
</dbReference>
<name>A0ABS9UNJ2_9BACT</name>
<dbReference type="SUPFAM" id="SSF52172">
    <property type="entry name" value="CheY-like"/>
    <property type="match status" value="1"/>
</dbReference>
<feature type="domain" description="Response regulatory" evidence="4">
    <location>
        <begin position="5"/>
        <end position="116"/>
    </location>
</feature>
<comment type="caution">
    <text evidence="5">The sequence shown here is derived from an EMBL/GenBank/DDBJ whole genome shotgun (WGS) entry which is preliminary data.</text>
</comment>
<dbReference type="EMBL" id="JAKZGS010000006">
    <property type="protein sequence ID" value="MCH7398178.1"/>
    <property type="molecule type" value="Genomic_DNA"/>
</dbReference>
<keyword evidence="1 3" id="KW-0597">Phosphoprotein</keyword>
<organism evidence="5 6">
    <name type="scientific">Belliella calami</name>
    <dbReference type="NCBI Taxonomy" id="2923436"/>
    <lineage>
        <taxon>Bacteria</taxon>
        <taxon>Pseudomonadati</taxon>
        <taxon>Bacteroidota</taxon>
        <taxon>Cytophagia</taxon>
        <taxon>Cytophagales</taxon>
        <taxon>Cyclobacteriaceae</taxon>
        <taxon>Belliella</taxon>
    </lineage>
</organism>
<feature type="modified residue" description="4-aspartylphosphate" evidence="3">
    <location>
        <position position="54"/>
    </location>
</feature>
<dbReference type="Pfam" id="PF00072">
    <property type="entry name" value="Response_reg"/>
    <property type="match status" value="1"/>
</dbReference>
<keyword evidence="2" id="KW-0902">Two-component regulatory system</keyword>
<dbReference type="SMART" id="SM00448">
    <property type="entry name" value="REC"/>
    <property type="match status" value="1"/>
</dbReference>
<evidence type="ECO:0000259" key="4">
    <source>
        <dbReference type="PROSITE" id="PS50110"/>
    </source>
</evidence>
<evidence type="ECO:0000313" key="5">
    <source>
        <dbReference type="EMBL" id="MCH7398178.1"/>
    </source>
</evidence>
<dbReference type="InterPro" id="IPR001789">
    <property type="entry name" value="Sig_transdc_resp-reg_receiver"/>
</dbReference>
<reference evidence="5" key="1">
    <citation type="submission" date="2022-03" db="EMBL/GenBank/DDBJ databases">
        <title>De novo assembled genomes of Belliella spp. (Cyclobacteriaceae) strains.</title>
        <authorList>
            <person name="Szabo A."/>
            <person name="Korponai K."/>
            <person name="Felfoldi T."/>
        </authorList>
    </citation>
    <scope>NUCLEOTIDE SEQUENCE</scope>
    <source>
        <strain evidence="5">DSM 107340</strain>
    </source>
</reference>
<dbReference type="PROSITE" id="PS50110">
    <property type="entry name" value="RESPONSE_REGULATORY"/>
    <property type="match status" value="1"/>
</dbReference>